<evidence type="ECO:0000313" key="3">
    <source>
        <dbReference type="RefSeq" id="XP_015075440.1"/>
    </source>
</evidence>
<proteinExistence type="predicted"/>
<dbReference type="RefSeq" id="XP_015075440.1">
    <property type="nucleotide sequence ID" value="XM_015219954.1"/>
</dbReference>
<dbReference type="GeneID" id="107019455"/>
<sequence length="175" mass="19970">MRVAKVEEFISLKQGSMTIREYSLKFVKLSRFLIGINGVLEECRSAMLHDNMDLSRFMVHVQQEPAIEAAEKKFASVRCPGSKEGNKLQGTLTLRRLQHLQEWIVQTGTNISFNCSKSGHMIKDCPQKRGQARGNDQPRPNPQDAATAMSLKRKRFYALKGREEQEKFVDVVTGW</sequence>
<dbReference type="SUPFAM" id="SSF57756">
    <property type="entry name" value="Retrovirus zinc finger-like domains"/>
    <property type="match status" value="1"/>
</dbReference>
<accession>A0ABM1GSU2</accession>
<gene>
    <name evidence="3" type="primary">LOC107019455</name>
</gene>
<reference evidence="2" key="1">
    <citation type="journal article" date="2014" name="Nat. Genet.">
        <title>The genome of the stress-tolerant wild tomato species Solanum pennellii.</title>
        <authorList>
            <person name="Bolger A."/>
            <person name="Scossa F."/>
            <person name="Bolger M.E."/>
            <person name="Lanz C."/>
            <person name="Maumus F."/>
            <person name="Tohge T."/>
            <person name="Quesneville H."/>
            <person name="Alseekh S."/>
            <person name="Sorensen I."/>
            <person name="Lichtenstein G."/>
            <person name="Fich E.A."/>
            <person name="Conte M."/>
            <person name="Keller H."/>
            <person name="Schneeberger K."/>
            <person name="Schwacke R."/>
            <person name="Ofner I."/>
            <person name="Vrebalov J."/>
            <person name="Xu Y."/>
            <person name="Osorio S."/>
            <person name="Aflitos S.A."/>
            <person name="Schijlen E."/>
            <person name="Jimenez-Gomez J.M."/>
            <person name="Ryngajllo M."/>
            <person name="Kimura S."/>
            <person name="Kumar R."/>
            <person name="Koenig D."/>
            <person name="Headland L.R."/>
            <person name="Maloof J.N."/>
            <person name="Sinha N."/>
            <person name="van Ham R.C."/>
            <person name="Lankhorst R.K."/>
            <person name="Mao L."/>
            <person name="Vogel A."/>
            <person name="Arsova B."/>
            <person name="Panstruga R."/>
            <person name="Fei Z."/>
            <person name="Rose J.K."/>
            <person name="Zamir D."/>
            <person name="Carrari F."/>
            <person name="Giovannoni J.J."/>
            <person name="Weigel D."/>
            <person name="Usadel B."/>
            <person name="Fernie A.R."/>
        </authorList>
    </citation>
    <scope>NUCLEOTIDE SEQUENCE [LARGE SCALE GENOMIC DNA]</scope>
    <source>
        <strain evidence="2">cv. LA0716</strain>
    </source>
</reference>
<name>A0ABM1GSU2_SOLPN</name>
<keyword evidence="2" id="KW-1185">Reference proteome</keyword>
<evidence type="ECO:0000259" key="1">
    <source>
        <dbReference type="Pfam" id="PF00098"/>
    </source>
</evidence>
<protein>
    <submittedName>
        <fullName evidence="3">Uncharacterized protein LOC107019455</fullName>
    </submittedName>
</protein>
<dbReference type="Gene3D" id="4.10.60.10">
    <property type="entry name" value="Zinc finger, CCHC-type"/>
    <property type="match status" value="1"/>
</dbReference>
<dbReference type="InterPro" id="IPR036875">
    <property type="entry name" value="Znf_CCHC_sf"/>
</dbReference>
<feature type="domain" description="CCHC-type" evidence="1">
    <location>
        <begin position="113"/>
        <end position="127"/>
    </location>
</feature>
<organism evidence="2 3">
    <name type="scientific">Solanum pennellii</name>
    <name type="common">Tomato</name>
    <name type="synonym">Lycopersicon pennellii</name>
    <dbReference type="NCBI Taxonomy" id="28526"/>
    <lineage>
        <taxon>Eukaryota</taxon>
        <taxon>Viridiplantae</taxon>
        <taxon>Streptophyta</taxon>
        <taxon>Embryophyta</taxon>
        <taxon>Tracheophyta</taxon>
        <taxon>Spermatophyta</taxon>
        <taxon>Magnoliopsida</taxon>
        <taxon>eudicotyledons</taxon>
        <taxon>Gunneridae</taxon>
        <taxon>Pentapetalae</taxon>
        <taxon>asterids</taxon>
        <taxon>lamiids</taxon>
        <taxon>Solanales</taxon>
        <taxon>Solanaceae</taxon>
        <taxon>Solanoideae</taxon>
        <taxon>Solaneae</taxon>
        <taxon>Solanum</taxon>
        <taxon>Solanum subgen. Lycopersicon</taxon>
    </lineage>
</organism>
<reference evidence="3" key="2">
    <citation type="submission" date="2025-08" db="UniProtKB">
        <authorList>
            <consortium name="RefSeq"/>
        </authorList>
    </citation>
    <scope>IDENTIFICATION</scope>
</reference>
<dbReference type="InterPro" id="IPR001878">
    <property type="entry name" value="Znf_CCHC"/>
</dbReference>
<dbReference type="Proteomes" id="UP000694930">
    <property type="component" value="Chromosome 5"/>
</dbReference>
<dbReference type="Pfam" id="PF00098">
    <property type="entry name" value="zf-CCHC"/>
    <property type="match status" value="1"/>
</dbReference>
<evidence type="ECO:0000313" key="2">
    <source>
        <dbReference type="Proteomes" id="UP000694930"/>
    </source>
</evidence>